<keyword evidence="6" id="KW-1185">Reference proteome</keyword>
<dbReference type="AlphaFoldDB" id="A0A916W9I9"/>
<proteinExistence type="predicted"/>
<dbReference type="SUPFAM" id="SSF51604">
    <property type="entry name" value="Enolase C-terminal domain-like"/>
    <property type="match status" value="1"/>
</dbReference>
<dbReference type="InterPro" id="IPR029017">
    <property type="entry name" value="Enolase-like_N"/>
</dbReference>
<evidence type="ECO:0000313" key="6">
    <source>
        <dbReference type="Proteomes" id="UP000636264"/>
    </source>
</evidence>
<dbReference type="Proteomes" id="UP000636264">
    <property type="component" value="Unassembled WGS sequence"/>
</dbReference>
<dbReference type="Pfam" id="PF13378">
    <property type="entry name" value="MR_MLE_C"/>
    <property type="match status" value="1"/>
</dbReference>
<dbReference type="SUPFAM" id="SSF54826">
    <property type="entry name" value="Enolase N-terminal domain-like"/>
    <property type="match status" value="1"/>
</dbReference>
<gene>
    <name evidence="5" type="ORF">GCM10011385_36010</name>
</gene>
<accession>A0A916W9I9</accession>
<dbReference type="Pfam" id="PF02746">
    <property type="entry name" value="MR_MLE_N"/>
    <property type="match status" value="1"/>
</dbReference>
<comment type="cofactor">
    <cofactor evidence="1">
        <name>Mg(2+)</name>
        <dbReference type="ChEBI" id="CHEBI:18420"/>
    </cofactor>
</comment>
<evidence type="ECO:0000256" key="1">
    <source>
        <dbReference type="ARBA" id="ARBA00001946"/>
    </source>
</evidence>
<dbReference type="GO" id="GO:0016052">
    <property type="term" value="P:carbohydrate catabolic process"/>
    <property type="evidence" value="ECO:0007669"/>
    <property type="project" value="TreeGrafter"/>
</dbReference>
<dbReference type="Gene3D" id="3.30.390.10">
    <property type="entry name" value="Enolase-like, N-terminal domain"/>
    <property type="match status" value="1"/>
</dbReference>
<name>A0A916W9I9_9HYPH</name>
<reference evidence="5" key="2">
    <citation type="submission" date="2020-09" db="EMBL/GenBank/DDBJ databases">
        <authorList>
            <person name="Sun Q."/>
            <person name="Zhou Y."/>
        </authorList>
    </citation>
    <scope>NUCLEOTIDE SEQUENCE</scope>
    <source>
        <strain evidence="5">CGMCC 1.15320</strain>
    </source>
</reference>
<dbReference type="GO" id="GO:0000287">
    <property type="term" value="F:magnesium ion binding"/>
    <property type="evidence" value="ECO:0007669"/>
    <property type="project" value="TreeGrafter"/>
</dbReference>
<dbReference type="PANTHER" id="PTHR13794:SF58">
    <property type="entry name" value="MITOCHONDRIAL ENOLASE SUPERFAMILY MEMBER 1"/>
    <property type="match status" value="1"/>
</dbReference>
<dbReference type="RefSeq" id="WP_188722494.1">
    <property type="nucleotide sequence ID" value="NZ_BMIF01000014.1"/>
</dbReference>
<evidence type="ECO:0000313" key="5">
    <source>
        <dbReference type="EMBL" id="GGA78673.1"/>
    </source>
</evidence>
<dbReference type="InterPro" id="IPR013341">
    <property type="entry name" value="Mandelate_racemase_N_dom"/>
</dbReference>
<dbReference type="InterPro" id="IPR036849">
    <property type="entry name" value="Enolase-like_C_sf"/>
</dbReference>
<dbReference type="InterPro" id="IPR029065">
    <property type="entry name" value="Enolase_C-like"/>
</dbReference>
<dbReference type="Gene3D" id="3.20.20.120">
    <property type="entry name" value="Enolase-like C-terminal domain"/>
    <property type="match status" value="1"/>
</dbReference>
<keyword evidence="2" id="KW-0479">Metal-binding</keyword>
<dbReference type="InterPro" id="IPR046945">
    <property type="entry name" value="RHMD-like"/>
</dbReference>
<dbReference type="InterPro" id="IPR013342">
    <property type="entry name" value="Mandelate_racemase_C"/>
</dbReference>
<evidence type="ECO:0000259" key="4">
    <source>
        <dbReference type="SMART" id="SM00922"/>
    </source>
</evidence>
<reference evidence="5" key="1">
    <citation type="journal article" date="2014" name="Int. J. Syst. Evol. Microbiol.">
        <title>Complete genome sequence of Corynebacterium casei LMG S-19264T (=DSM 44701T), isolated from a smear-ripened cheese.</title>
        <authorList>
            <consortium name="US DOE Joint Genome Institute (JGI-PGF)"/>
            <person name="Walter F."/>
            <person name="Albersmeier A."/>
            <person name="Kalinowski J."/>
            <person name="Ruckert C."/>
        </authorList>
    </citation>
    <scope>NUCLEOTIDE SEQUENCE</scope>
    <source>
        <strain evidence="5">CGMCC 1.15320</strain>
    </source>
</reference>
<dbReference type="SMART" id="SM00922">
    <property type="entry name" value="MR_MLE"/>
    <property type="match status" value="1"/>
</dbReference>
<dbReference type="GO" id="GO:0016836">
    <property type="term" value="F:hydro-lyase activity"/>
    <property type="evidence" value="ECO:0007669"/>
    <property type="project" value="TreeGrafter"/>
</dbReference>
<dbReference type="EMBL" id="BMIF01000014">
    <property type="protein sequence ID" value="GGA78673.1"/>
    <property type="molecule type" value="Genomic_DNA"/>
</dbReference>
<keyword evidence="3" id="KW-0460">Magnesium</keyword>
<comment type="caution">
    <text evidence="5">The sequence shown here is derived from an EMBL/GenBank/DDBJ whole genome shotgun (WGS) entry which is preliminary data.</text>
</comment>
<organism evidence="5 6">
    <name type="scientific">Nitratireductor aestuarii</name>
    <dbReference type="NCBI Taxonomy" id="1735103"/>
    <lineage>
        <taxon>Bacteria</taxon>
        <taxon>Pseudomonadati</taxon>
        <taxon>Pseudomonadota</taxon>
        <taxon>Alphaproteobacteria</taxon>
        <taxon>Hyphomicrobiales</taxon>
        <taxon>Phyllobacteriaceae</taxon>
        <taxon>Nitratireductor</taxon>
    </lineage>
</organism>
<evidence type="ECO:0000256" key="2">
    <source>
        <dbReference type="ARBA" id="ARBA00022723"/>
    </source>
</evidence>
<feature type="domain" description="Mandelate racemase/muconate lactonizing enzyme C-terminal" evidence="4">
    <location>
        <begin position="151"/>
        <end position="254"/>
    </location>
</feature>
<sequence>MTSIADIRVRLVPFTSHEKRDSQGHQHYSEPYTSKMALLTIVADDGTEGHCFSAPETVRPYIVERHLKPILLGQDAFQRERLWHELVDAQRSSGGHLTDKTVGIVETALWDLAGRKFGMPVYKLIGSYRDKVRAYASIMCGDANEGGLATLDDYARFAEKLVAKGYKGIKLHTWNPPLPGAPDPKRDAAACAAVREAVGPDIALMLDPFHRYSRSDALWLGKQIEALDFLWLEEPMYEGSISSYAWLSQNLNVAVCGPETIEGRHQIRAEWAKAGACDILRAGVADLGGITATLKVCALAESFGMECEIHHAGPAALTVCAVARNVGWYERGLLHPFIDYEEKPEYLRRRPDELDQDGYVHMPQIPGVGFDIDFEYVERMGEPA</sequence>
<dbReference type="PANTHER" id="PTHR13794">
    <property type="entry name" value="ENOLASE SUPERFAMILY, MANDELATE RACEMASE"/>
    <property type="match status" value="1"/>
</dbReference>
<protein>
    <submittedName>
        <fullName evidence="5">Mandelate racemase</fullName>
    </submittedName>
</protein>
<evidence type="ECO:0000256" key="3">
    <source>
        <dbReference type="ARBA" id="ARBA00022842"/>
    </source>
</evidence>